<gene>
    <name evidence="4" type="ORF">SAMN05216276_109912</name>
</gene>
<dbReference type="GO" id="GO:0005829">
    <property type="term" value="C:cytosol"/>
    <property type="evidence" value="ECO:0007669"/>
    <property type="project" value="TreeGrafter"/>
</dbReference>
<feature type="domain" description="RmlD-like substrate binding" evidence="3">
    <location>
        <begin position="4"/>
        <end position="278"/>
    </location>
</feature>
<dbReference type="Pfam" id="PF04321">
    <property type="entry name" value="RmlD_sub_bind"/>
    <property type="match status" value="1"/>
</dbReference>
<comment type="similarity">
    <text evidence="1 2">Belongs to the dTDP-4-dehydrorhamnose reductase family.</text>
</comment>
<keyword evidence="2" id="KW-0521">NADP</keyword>
<dbReference type="InterPro" id="IPR036291">
    <property type="entry name" value="NAD(P)-bd_dom_sf"/>
</dbReference>
<dbReference type="SUPFAM" id="SSF51735">
    <property type="entry name" value="NAD(P)-binding Rossmann-fold domains"/>
    <property type="match status" value="1"/>
</dbReference>
<evidence type="ECO:0000313" key="5">
    <source>
        <dbReference type="Proteomes" id="UP000198282"/>
    </source>
</evidence>
<organism evidence="4 5">
    <name type="scientific">Streptosporangium subroseum</name>
    <dbReference type="NCBI Taxonomy" id="106412"/>
    <lineage>
        <taxon>Bacteria</taxon>
        <taxon>Bacillati</taxon>
        <taxon>Actinomycetota</taxon>
        <taxon>Actinomycetes</taxon>
        <taxon>Streptosporangiales</taxon>
        <taxon>Streptosporangiaceae</taxon>
        <taxon>Streptosporangium</taxon>
    </lineage>
</organism>
<dbReference type="Gene3D" id="3.40.50.720">
    <property type="entry name" value="NAD(P)-binding Rossmann-like Domain"/>
    <property type="match status" value="1"/>
</dbReference>
<dbReference type="CDD" id="cd05254">
    <property type="entry name" value="dTDP_HR_like_SDR_e"/>
    <property type="match status" value="1"/>
</dbReference>
<dbReference type="GO" id="GO:0019305">
    <property type="term" value="P:dTDP-rhamnose biosynthetic process"/>
    <property type="evidence" value="ECO:0007669"/>
    <property type="project" value="UniProtKB-UniPathway"/>
</dbReference>
<keyword evidence="2" id="KW-0560">Oxidoreductase</keyword>
<name>A0A239P8G7_9ACTN</name>
<sequence>MSRWLVTGASGMLATELLGRLAAGKHSVLALRRGELDLCDTSAVRHLVSACKPDIVVNCAAWTAVDDAETHEAEALAVNGLGVRALAEACASLGARMVQPSTDYVFDGTALDPYPEDAPTCPVNAYGRTKLVGERAVLELLPDTGYVVRTAWLYGAAGPNFARTMAGLEKDRATVNVIDDQFGQPTWTGDLADRIVRLALSEAPPGVYHATNSGRTSWHAFAREIFTLVGADPDRVNPISSKEFPRPARRPAYSVLGHDGWSRAGLPPMRDWREALRESDVFAGG</sequence>
<dbReference type="Gene3D" id="3.90.25.10">
    <property type="entry name" value="UDP-galactose 4-epimerase, domain 1"/>
    <property type="match status" value="1"/>
</dbReference>
<evidence type="ECO:0000259" key="3">
    <source>
        <dbReference type="Pfam" id="PF04321"/>
    </source>
</evidence>
<protein>
    <recommendedName>
        <fullName evidence="2">dTDP-4-dehydrorhamnose reductase</fullName>
        <ecNumber evidence="2">1.1.1.133</ecNumber>
    </recommendedName>
</protein>
<evidence type="ECO:0000313" key="4">
    <source>
        <dbReference type="EMBL" id="SNT63265.1"/>
    </source>
</evidence>
<comment type="function">
    <text evidence="2">Catalyzes the reduction of dTDP-6-deoxy-L-lyxo-4-hexulose to yield dTDP-L-rhamnose.</text>
</comment>
<dbReference type="NCBIfam" id="TIGR01214">
    <property type="entry name" value="rmlD"/>
    <property type="match status" value="1"/>
</dbReference>
<dbReference type="Proteomes" id="UP000198282">
    <property type="component" value="Unassembled WGS sequence"/>
</dbReference>
<keyword evidence="5" id="KW-1185">Reference proteome</keyword>
<dbReference type="AlphaFoldDB" id="A0A239P8G7"/>
<dbReference type="UniPathway" id="UPA00124"/>
<evidence type="ECO:0000256" key="2">
    <source>
        <dbReference type="RuleBase" id="RU364082"/>
    </source>
</evidence>
<dbReference type="EC" id="1.1.1.133" evidence="2"/>
<dbReference type="PANTHER" id="PTHR10491:SF4">
    <property type="entry name" value="METHIONINE ADENOSYLTRANSFERASE 2 SUBUNIT BETA"/>
    <property type="match status" value="1"/>
</dbReference>
<accession>A0A239P8G7</accession>
<dbReference type="RefSeq" id="WP_089213523.1">
    <property type="nucleotide sequence ID" value="NZ_FZOD01000099.1"/>
</dbReference>
<dbReference type="GO" id="GO:0008831">
    <property type="term" value="F:dTDP-4-dehydrorhamnose reductase activity"/>
    <property type="evidence" value="ECO:0007669"/>
    <property type="project" value="UniProtKB-EC"/>
</dbReference>
<dbReference type="PANTHER" id="PTHR10491">
    <property type="entry name" value="DTDP-4-DEHYDRORHAMNOSE REDUCTASE"/>
    <property type="match status" value="1"/>
</dbReference>
<evidence type="ECO:0000256" key="1">
    <source>
        <dbReference type="ARBA" id="ARBA00010944"/>
    </source>
</evidence>
<dbReference type="EMBL" id="FZOD01000099">
    <property type="protein sequence ID" value="SNT63265.1"/>
    <property type="molecule type" value="Genomic_DNA"/>
</dbReference>
<comment type="pathway">
    <text evidence="2">Carbohydrate biosynthesis; dTDP-L-rhamnose biosynthesis.</text>
</comment>
<proteinExistence type="inferred from homology"/>
<dbReference type="OrthoDB" id="9803892at2"/>
<dbReference type="InterPro" id="IPR029903">
    <property type="entry name" value="RmlD-like-bd"/>
</dbReference>
<dbReference type="InterPro" id="IPR005913">
    <property type="entry name" value="dTDP_dehydrorham_reduct"/>
</dbReference>
<reference evidence="4 5" key="1">
    <citation type="submission" date="2017-06" db="EMBL/GenBank/DDBJ databases">
        <authorList>
            <person name="Kim H.J."/>
            <person name="Triplett B.A."/>
        </authorList>
    </citation>
    <scope>NUCLEOTIDE SEQUENCE [LARGE SCALE GENOMIC DNA]</scope>
    <source>
        <strain evidence="4 5">CGMCC 4.2132</strain>
    </source>
</reference>